<evidence type="ECO:0000313" key="3">
    <source>
        <dbReference type="Proteomes" id="UP000076532"/>
    </source>
</evidence>
<feature type="region of interest" description="Disordered" evidence="1">
    <location>
        <begin position="66"/>
        <end position="246"/>
    </location>
</feature>
<dbReference type="EMBL" id="KV417584">
    <property type="protein sequence ID" value="KZP17250.1"/>
    <property type="molecule type" value="Genomic_DNA"/>
</dbReference>
<feature type="compositionally biased region" description="Basic and acidic residues" evidence="1">
    <location>
        <begin position="226"/>
        <end position="246"/>
    </location>
</feature>
<sequence length="833" mass="93754">MAVILVQLAYAQVAVSVRRAVGGLRAIQPYTGIIKPALISKNSIATAIHDRLINIVVKAEYRKMAQRSARDAKRKKNGKKATAPILRRSENEADNPSERDARAERASTRASAREESAREVAGMLMPADLPERDLNDLSPLTLPTRTTNDGRTSINGSNDLRDRRSQISTDDHYRSTVGTTEHRDRRHHNDSQSGSQHGTNRSQHTAGRSERSGMQSGGRTNASAYDSRRTSGPDRPGPLRELEIATVDHRSPVTGDQILAWDLESRTLVNVTLPYIDVNGRTLEWDDRTNRLQITKPSNADIGTTTMPTSIAPIDRSTPTSEPVEDRTRATRWLQETDQSINMALRRLAEPTPEVGETASEHRSRRAAHSRIQDISDDIKDAEREHRERRARLTRATESLVKEEEEVAHRMRGLTDEQSRTQDRDRTAHYLDWLNSQAVLDRMREADVQQSGHSGIPPCEKRAGYPGMNRLDGSTGVAPAPGGDGPPSEPDDEEDSSSADESRRSHHTGRMGNPDRPSHRMTASRGRHREPLRRTGQERPPSDPSSPSSEPTDSSSSDEPAPIRRRHDDSRESSRRREHTPMNPGRDYREQTAPRQNAPGHMPRQPAPARAGTVDPSMLLTLHEEVMINRYRELGRQRVGQTNNLFVEVRGIKVNTPKSYDGTDDVSMFEEWLNVVLRTLRVINMCGPAKDAQCIDYCGIVLSGQASMWFQDEVESPLCHHPEWEFEDVICAIFKQFIHDVTAQTAETQYKAIMYDPLKGALAVYNEMKRISRRMAEIPNEYAFKSSFIKRLPWEIVEPLRRYRRVSAETTPLDILLQHVKEVDGTVLGCTAH</sequence>
<dbReference type="Proteomes" id="UP000076532">
    <property type="component" value="Unassembled WGS sequence"/>
</dbReference>
<feature type="compositionally biased region" description="Polar residues" evidence="1">
    <location>
        <begin position="191"/>
        <end position="224"/>
    </location>
</feature>
<feature type="region of interest" description="Disordered" evidence="1">
    <location>
        <begin position="444"/>
        <end position="612"/>
    </location>
</feature>
<feature type="region of interest" description="Disordered" evidence="1">
    <location>
        <begin position="298"/>
        <end position="328"/>
    </location>
</feature>
<reference evidence="2 3" key="1">
    <citation type="journal article" date="2016" name="Mol. Biol. Evol.">
        <title>Comparative Genomics of Early-Diverging Mushroom-Forming Fungi Provides Insights into the Origins of Lignocellulose Decay Capabilities.</title>
        <authorList>
            <person name="Nagy L.G."/>
            <person name="Riley R."/>
            <person name="Tritt A."/>
            <person name="Adam C."/>
            <person name="Daum C."/>
            <person name="Floudas D."/>
            <person name="Sun H."/>
            <person name="Yadav J.S."/>
            <person name="Pangilinan J."/>
            <person name="Larsson K.H."/>
            <person name="Matsuura K."/>
            <person name="Barry K."/>
            <person name="Labutti K."/>
            <person name="Kuo R."/>
            <person name="Ohm R.A."/>
            <person name="Bhattacharya S.S."/>
            <person name="Shirouzu T."/>
            <person name="Yoshinaga Y."/>
            <person name="Martin F.M."/>
            <person name="Grigoriev I.V."/>
            <person name="Hibbett D.S."/>
        </authorList>
    </citation>
    <scope>NUCLEOTIDE SEQUENCE [LARGE SCALE GENOMIC DNA]</scope>
    <source>
        <strain evidence="2 3">CBS 109695</strain>
    </source>
</reference>
<evidence type="ECO:0000256" key="1">
    <source>
        <dbReference type="SAM" id="MobiDB-lite"/>
    </source>
</evidence>
<feature type="compositionally biased region" description="Basic and acidic residues" evidence="1">
    <location>
        <begin position="87"/>
        <end position="118"/>
    </location>
</feature>
<feature type="compositionally biased region" description="Polar residues" evidence="1">
    <location>
        <begin position="298"/>
        <end position="309"/>
    </location>
</feature>
<dbReference type="AlphaFoldDB" id="A0A166FWY2"/>
<feature type="compositionally biased region" description="Basic and acidic residues" evidence="1">
    <location>
        <begin position="159"/>
        <end position="190"/>
    </location>
</feature>
<protein>
    <submittedName>
        <fullName evidence="2">Uncharacterized protein</fullName>
    </submittedName>
</protein>
<dbReference type="STRING" id="436010.A0A166FWY2"/>
<keyword evidence="3" id="KW-1185">Reference proteome</keyword>
<accession>A0A166FWY2</accession>
<proteinExistence type="predicted"/>
<evidence type="ECO:0000313" key="2">
    <source>
        <dbReference type="EMBL" id="KZP17250.1"/>
    </source>
</evidence>
<dbReference type="OrthoDB" id="2667635at2759"/>
<name>A0A166FWY2_9AGAM</name>
<feature type="compositionally biased region" description="Basic and acidic residues" evidence="1">
    <location>
        <begin position="566"/>
        <end position="575"/>
    </location>
</feature>
<gene>
    <name evidence="2" type="ORF">FIBSPDRAFT_894370</name>
</gene>
<feature type="compositionally biased region" description="Acidic residues" evidence="1">
    <location>
        <begin position="489"/>
        <end position="498"/>
    </location>
</feature>
<feature type="compositionally biased region" description="Polar residues" evidence="1">
    <location>
        <begin position="141"/>
        <end position="158"/>
    </location>
</feature>
<organism evidence="2 3">
    <name type="scientific">Athelia psychrophila</name>
    <dbReference type="NCBI Taxonomy" id="1759441"/>
    <lineage>
        <taxon>Eukaryota</taxon>
        <taxon>Fungi</taxon>
        <taxon>Dikarya</taxon>
        <taxon>Basidiomycota</taxon>
        <taxon>Agaricomycotina</taxon>
        <taxon>Agaricomycetes</taxon>
        <taxon>Agaricomycetidae</taxon>
        <taxon>Atheliales</taxon>
        <taxon>Atheliaceae</taxon>
        <taxon>Athelia</taxon>
    </lineage>
</organism>
<feature type="compositionally biased region" description="Basic and acidic residues" evidence="1">
    <location>
        <begin position="371"/>
        <end position="388"/>
    </location>
</feature>
<feature type="compositionally biased region" description="Basic and acidic residues" evidence="1">
    <location>
        <begin position="532"/>
        <end position="541"/>
    </location>
</feature>
<feature type="compositionally biased region" description="Basic and acidic residues" evidence="1">
    <location>
        <begin position="407"/>
        <end position="424"/>
    </location>
</feature>
<feature type="region of interest" description="Disordered" evidence="1">
    <location>
        <begin position="350"/>
        <end position="424"/>
    </location>
</feature>
<feature type="compositionally biased region" description="Low complexity" evidence="1">
    <location>
        <begin position="545"/>
        <end position="560"/>
    </location>
</feature>